<keyword evidence="5 7" id="KW-1133">Transmembrane helix</keyword>
<keyword evidence="4 7" id="KW-0812">Transmembrane</keyword>
<organism evidence="9 10">
    <name type="scientific">Agrococcus baldri</name>
    <dbReference type="NCBI Taxonomy" id="153730"/>
    <lineage>
        <taxon>Bacteria</taxon>
        <taxon>Bacillati</taxon>
        <taxon>Actinomycetota</taxon>
        <taxon>Actinomycetes</taxon>
        <taxon>Micrococcales</taxon>
        <taxon>Microbacteriaceae</taxon>
        <taxon>Agrococcus</taxon>
    </lineage>
</organism>
<dbReference type="Pfam" id="PF07690">
    <property type="entry name" value="MFS_1"/>
    <property type="match status" value="1"/>
</dbReference>
<comment type="subcellular location">
    <subcellularLocation>
        <location evidence="1">Cell membrane</location>
        <topology evidence="1">Multi-pass membrane protein</topology>
    </subcellularLocation>
</comment>
<dbReference type="PROSITE" id="PS00216">
    <property type="entry name" value="SUGAR_TRANSPORT_1"/>
    <property type="match status" value="1"/>
</dbReference>
<keyword evidence="10" id="KW-1185">Reference proteome</keyword>
<accession>A0AA87UR42</accession>
<dbReference type="InterPro" id="IPR020846">
    <property type="entry name" value="MFS_dom"/>
</dbReference>
<keyword evidence="6 7" id="KW-0472">Membrane</keyword>
<gene>
    <name evidence="9" type="ORF">ABA31_04910</name>
</gene>
<reference evidence="9 10" key="1">
    <citation type="submission" date="2019-07" db="EMBL/GenBank/DDBJ databases">
        <title>Whole genome shotgun sequence of Agrococcus baldri NBRC 103055.</title>
        <authorList>
            <person name="Hosoyama A."/>
            <person name="Uohara A."/>
            <person name="Ohji S."/>
            <person name="Ichikawa N."/>
        </authorList>
    </citation>
    <scope>NUCLEOTIDE SEQUENCE [LARGE SCALE GENOMIC DNA]</scope>
    <source>
        <strain evidence="9 10">NBRC 103055</strain>
    </source>
</reference>
<evidence type="ECO:0000256" key="2">
    <source>
        <dbReference type="ARBA" id="ARBA00022448"/>
    </source>
</evidence>
<feature type="transmembrane region" description="Helical" evidence="7">
    <location>
        <begin position="316"/>
        <end position="338"/>
    </location>
</feature>
<feature type="transmembrane region" description="Helical" evidence="7">
    <location>
        <begin position="80"/>
        <end position="103"/>
    </location>
</feature>
<evidence type="ECO:0000313" key="9">
    <source>
        <dbReference type="EMBL" id="GEK79140.1"/>
    </source>
</evidence>
<feature type="transmembrane region" description="Helical" evidence="7">
    <location>
        <begin position="56"/>
        <end position="74"/>
    </location>
</feature>
<feature type="transmembrane region" description="Helical" evidence="7">
    <location>
        <begin position="344"/>
        <end position="368"/>
    </location>
</feature>
<evidence type="ECO:0000256" key="3">
    <source>
        <dbReference type="ARBA" id="ARBA00022475"/>
    </source>
</evidence>
<dbReference type="PANTHER" id="PTHR23517:SF13">
    <property type="entry name" value="MAJOR FACILITATOR SUPERFAMILY MFS_1"/>
    <property type="match status" value="1"/>
</dbReference>
<feature type="transmembrane region" description="Helical" evidence="7">
    <location>
        <begin position="255"/>
        <end position="274"/>
    </location>
</feature>
<feature type="transmembrane region" description="Helical" evidence="7">
    <location>
        <begin position="226"/>
        <end position="248"/>
    </location>
</feature>
<evidence type="ECO:0000256" key="5">
    <source>
        <dbReference type="ARBA" id="ARBA00022989"/>
    </source>
</evidence>
<feature type="transmembrane region" description="Helical" evidence="7">
    <location>
        <begin position="115"/>
        <end position="139"/>
    </location>
</feature>
<dbReference type="PROSITE" id="PS50850">
    <property type="entry name" value="MFS"/>
    <property type="match status" value="1"/>
</dbReference>
<evidence type="ECO:0000256" key="1">
    <source>
        <dbReference type="ARBA" id="ARBA00004651"/>
    </source>
</evidence>
<dbReference type="AlphaFoldDB" id="A0AA87UR42"/>
<keyword evidence="2" id="KW-0813">Transport</keyword>
<evidence type="ECO:0000256" key="4">
    <source>
        <dbReference type="ARBA" id="ARBA00022692"/>
    </source>
</evidence>
<evidence type="ECO:0000256" key="6">
    <source>
        <dbReference type="ARBA" id="ARBA00023136"/>
    </source>
</evidence>
<keyword evidence="3" id="KW-1003">Cell membrane</keyword>
<dbReference type="Gene3D" id="1.20.1250.20">
    <property type="entry name" value="MFS general substrate transporter like domains"/>
    <property type="match status" value="1"/>
</dbReference>
<dbReference type="EMBL" id="BJUU01000002">
    <property type="protein sequence ID" value="GEK79140.1"/>
    <property type="molecule type" value="Genomic_DNA"/>
</dbReference>
<feature type="transmembrane region" description="Helical" evidence="7">
    <location>
        <begin position="20"/>
        <end position="44"/>
    </location>
</feature>
<dbReference type="Proteomes" id="UP000321749">
    <property type="component" value="Unassembled WGS sequence"/>
</dbReference>
<proteinExistence type="predicted"/>
<name>A0AA87UR42_9MICO</name>
<feature type="transmembrane region" description="Helical" evidence="7">
    <location>
        <begin position="186"/>
        <end position="206"/>
    </location>
</feature>
<protein>
    <submittedName>
        <fullName evidence="9">MFS transporter</fullName>
    </submittedName>
</protein>
<evidence type="ECO:0000259" key="8">
    <source>
        <dbReference type="PROSITE" id="PS50850"/>
    </source>
</evidence>
<dbReference type="GO" id="GO:0022857">
    <property type="term" value="F:transmembrane transporter activity"/>
    <property type="evidence" value="ECO:0007669"/>
    <property type="project" value="InterPro"/>
</dbReference>
<comment type="caution">
    <text evidence="9">The sequence shown here is derived from an EMBL/GenBank/DDBJ whole genome shotgun (WGS) entry which is preliminary data.</text>
</comment>
<feature type="transmembrane region" description="Helical" evidence="7">
    <location>
        <begin position="145"/>
        <end position="165"/>
    </location>
</feature>
<feature type="transmembrane region" description="Helical" evidence="7">
    <location>
        <begin position="280"/>
        <end position="304"/>
    </location>
</feature>
<evidence type="ECO:0000313" key="10">
    <source>
        <dbReference type="Proteomes" id="UP000321749"/>
    </source>
</evidence>
<evidence type="ECO:0000256" key="7">
    <source>
        <dbReference type="SAM" id="Phobius"/>
    </source>
</evidence>
<dbReference type="InterPro" id="IPR005829">
    <property type="entry name" value="Sugar_transporter_CS"/>
</dbReference>
<dbReference type="InterPro" id="IPR036259">
    <property type="entry name" value="MFS_trans_sf"/>
</dbReference>
<dbReference type="InterPro" id="IPR050171">
    <property type="entry name" value="MFS_Transporters"/>
</dbReference>
<sequence length="381" mass="39087">MSFGSGAPVPFFPLYEQAYGIPPAGLTGGYALYILSAAAVLLFAGRLSDSLGRKSVTMFGLLFSIAGCACFAVVDGLASLLLARVLTGCAVGLSMSGIASYVIDLHRPGRLTLAATIAGAGTPFGTALGAITAGLLIEWGAAPQVPFIGIATVNALALIGLIFAVETRPPGSRAALRLEFALAVPTRIRFAFITACAGFVATWILGGMYQSLGPTITATSFYDDDRILAASVLASVVGTSVFGGPLTARFRARTATIIGLAMFVVGVGSIALAAHVHSLALFFGANFLSGLGFGATFAAGLRALLERISADERAGVISAVYLVSYVGTAIPTFFAGVLVPQLGLTAVLDLTCALIILLAVLCLVGTIWPRRERPAPNHDAN</sequence>
<dbReference type="InterPro" id="IPR011701">
    <property type="entry name" value="MFS"/>
</dbReference>
<dbReference type="GO" id="GO:0005886">
    <property type="term" value="C:plasma membrane"/>
    <property type="evidence" value="ECO:0007669"/>
    <property type="project" value="UniProtKB-SubCell"/>
</dbReference>
<feature type="domain" description="Major facilitator superfamily (MFS) profile" evidence="8">
    <location>
        <begin position="1"/>
        <end position="377"/>
    </location>
</feature>
<dbReference type="SUPFAM" id="SSF103473">
    <property type="entry name" value="MFS general substrate transporter"/>
    <property type="match status" value="1"/>
</dbReference>
<dbReference type="PANTHER" id="PTHR23517">
    <property type="entry name" value="RESISTANCE PROTEIN MDTM, PUTATIVE-RELATED-RELATED"/>
    <property type="match status" value="1"/>
</dbReference>